<name>A0ABV7M9T8_9PROT</name>
<accession>A0ABV7M9T8</accession>
<keyword evidence="8" id="KW-1185">Reference proteome</keyword>
<dbReference type="CDD" id="cd01085">
    <property type="entry name" value="APP"/>
    <property type="match status" value="1"/>
</dbReference>
<sequence>MFQTFDSVSDKSFGAKHLPLLRARLKEIGLDGFLVPHEDEYLNEYLPDNAERLAWLTGFSGSAGSAIVLTDKAAAFSDGRYAVQLPQQVDEDLFELKMTHETKPEDWLRENAPAGTRIGYDPLLFSESALKPFQTAAVKKGFTLVPVRPNPIDEVWKDRPDAPAALIHPHPIEFAGEDHAAKRARIGRDVAEAQADVALLTSPSSLAWLFNIRGGDVHAAPLPLGRALIFADGRAELFVHPDKVSAELPSHLGDEVALHAEDEIDTRLEALAKEGKRVLVDTGLTPVHYIDLVEKAGGSVVRDVDPVALPRAIKNAAEKEGARQAHIRDGAAVVRFLRWLSIEAPKGTVSEIDAAKKLEGFRIETGKLKDISFDTITGSGPHGAMAHYRVTTETDRKLQPGELFLVDSGGQYEDGTTDITRVAAIGKPSEEMRERYTLVLKGHIALGMARFPKGTSGHALDAIARLPMWKAGFDYDHGTGHGVGSFLSVHEGPMRISKAPNAVALEPGMILSNEPGYYKAGHYGIRIENLVLVTEATPIEGGERPMMGFENLTMCPLERELIVTDMLTADERRWVDQYHAEVLAKLKPLLGADDAAWLEGRCAPLD</sequence>
<dbReference type="InterPro" id="IPR050422">
    <property type="entry name" value="X-Pro_aminopeptidase_P"/>
</dbReference>
<protein>
    <submittedName>
        <fullName evidence="7">M24 family metallopeptidase</fullName>
    </submittedName>
</protein>
<evidence type="ECO:0000259" key="6">
    <source>
        <dbReference type="Pfam" id="PF16188"/>
    </source>
</evidence>
<feature type="domain" description="Creatinase N-terminal" evidence="5">
    <location>
        <begin position="21"/>
        <end position="147"/>
    </location>
</feature>
<comment type="caution">
    <text evidence="7">The sequence shown here is derived from an EMBL/GenBank/DDBJ whole genome shotgun (WGS) entry which is preliminary data.</text>
</comment>
<proteinExistence type="inferred from homology"/>
<dbReference type="InterPro" id="IPR000994">
    <property type="entry name" value="Pept_M24"/>
</dbReference>
<evidence type="ECO:0000256" key="3">
    <source>
        <dbReference type="ARBA" id="ARBA00022801"/>
    </source>
</evidence>
<dbReference type="InterPro" id="IPR029149">
    <property type="entry name" value="Creatin/AminoP/Spt16_N"/>
</dbReference>
<dbReference type="InterPro" id="IPR033740">
    <property type="entry name" value="Pept_M24B"/>
</dbReference>
<dbReference type="EMBL" id="JBHRVA010000002">
    <property type="protein sequence ID" value="MFC3301547.1"/>
    <property type="molecule type" value="Genomic_DNA"/>
</dbReference>
<dbReference type="PANTHER" id="PTHR43763:SF6">
    <property type="entry name" value="XAA-PRO AMINOPEPTIDASE 1"/>
    <property type="match status" value="1"/>
</dbReference>
<evidence type="ECO:0000313" key="7">
    <source>
        <dbReference type="EMBL" id="MFC3301547.1"/>
    </source>
</evidence>
<dbReference type="Pfam" id="PF01321">
    <property type="entry name" value="Creatinase_N"/>
    <property type="match status" value="1"/>
</dbReference>
<dbReference type="RefSeq" id="WP_189572738.1">
    <property type="nucleotide sequence ID" value="NZ_BMXU01000001.1"/>
</dbReference>
<dbReference type="Proteomes" id="UP001595607">
    <property type="component" value="Unassembled WGS sequence"/>
</dbReference>
<gene>
    <name evidence="7" type="ORF">ACFONP_02225</name>
</gene>
<keyword evidence="2" id="KW-0479">Metal-binding</keyword>
<comment type="similarity">
    <text evidence="1">Belongs to the peptidase M24B family.</text>
</comment>
<evidence type="ECO:0000259" key="5">
    <source>
        <dbReference type="Pfam" id="PF01321"/>
    </source>
</evidence>
<dbReference type="Gene3D" id="3.40.350.10">
    <property type="entry name" value="Creatinase/prolidase N-terminal domain"/>
    <property type="match status" value="2"/>
</dbReference>
<dbReference type="Gene3D" id="3.90.230.10">
    <property type="entry name" value="Creatinase/methionine aminopeptidase superfamily"/>
    <property type="match status" value="1"/>
</dbReference>
<dbReference type="Pfam" id="PF16189">
    <property type="entry name" value="Creatinase_N_2"/>
    <property type="match status" value="1"/>
</dbReference>
<feature type="domain" description="Peptidase M24" evidence="4">
    <location>
        <begin position="321"/>
        <end position="535"/>
    </location>
</feature>
<reference evidence="8" key="1">
    <citation type="journal article" date="2019" name="Int. J. Syst. Evol. Microbiol.">
        <title>The Global Catalogue of Microorganisms (GCM) 10K type strain sequencing project: providing services to taxonomists for standard genome sequencing and annotation.</title>
        <authorList>
            <consortium name="The Broad Institute Genomics Platform"/>
            <consortium name="The Broad Institute Genome Sequencing Center for Infectious Disease"/>
            <person name="Wu L."/>
            <person name="Ma J."/>
        </authorList>
    </citation>
    <scope>NUCLEOTIDE SEQUENCE [LARGE SCALE GENOMIC DNA]</scope>
    <source>
        <strain evidence="8">KCTC 22245</strain>
    </source>
</reference>
<evidence type="ECO:0000256" key="1">
    <source>
        <dbReference type="ARBA" id="ARBA00008766"/>
    </source>
</evidence>
<evidence type="ECO:0000256" key="2">
    <source>
        <dbReference type="ARBA" id="ARBA00022723"/>
    </source>
</evidence>
<dbReference type="Pfam" id="PF16188">
    <property type="entry name" value="Peptidase_M24_C"/>
    <property type="match status" value="1"/>
</dbReference>
<evidence type="ECO:0000313" key="8">
    <source>
        <dbReference type="Proteomes" id="UP001595607"/>
    </source>
</evidence>
<keyword evidence="3" id="KW-0378">Hydrolase</keyword>
<feature type="domain" description="Peptidase M24 C-terminal" evidence="6">
    <location>
        <begin position="545"/>
        <end position="605"/>
    </location>
</feature>
<organism evidence="7 8">
    <name type="scientific">Parvularcula lutaonensis</name>
    <dbReference type="NCBI Taxonomy" id="491923"/>
    <lineage>
        <taxon>Bacteria</taxon>
        <taxon>Pseudomonadati</taxon>
        <taxon>Pseudomonadota</taxon>
        <taxon>Alphaproteobacteria</taxon>
        <taxon>Parvularculales</taxon>
        <taxon>Parvularculaceae</taxon>
        <taxon>Parvularcula</taxon>
    </lineage>
</organism>
<dbReference type="InterPro" id="IPR000587">
    <property type="entry name" value="Creatinase_N"/>
</dbReference>
<dbReference type="InterPro" id="IPR032416">
    <property type="entry name" value="Peptidase_M24_C"/>
</dbReference>
<dbReference type="SUPFAM" id="SSF53092">
    <property type="entry name" value="Creatinase/prolidase N-terminal domain"/>
    <property type="match status" value="2"/>
</dbReference>
<dbReference type="PANTHER" id="PTHR43763">
    <property type="entry name" value="XAA-PRO AMINOPEPTIDASE 1"/>
    <property type="match status" value="1"/>
</dbReference>
<evidence type="ECO:0000259" key="4">
    <source>
        <dbReference type="Pfam" id="PF00557"/>
    </source>
</evidence>
<dbReference type="Pfam" id="PF00557">
    <property type="entry name" value="Peptidase_M24"/>
    <property type="match status" value="1"/>
</dbReference>
<dbReference type="InterPro" id="IPR036005">
    <property type="entry name" value="Creatinase/aminopeptidase-like"/>
</dbReference>
<dbReference type="SUPFAM" id="SSF55920">
    <property type="entry name" value="Creatinase/aminopeptidase"/>
    <property type="match status" value="1"/>
</dbReference>